<evidence type="ECO:0000313" key="3">
    <source>
        <dbReference type="Proteomes" id="UP001209854"/>
    </source>
</evidence>
<dbReference type="Pfam" id="PF01584">
    <property type="entry name" value="CheW"/>
    <property type="match status" value="1"/>
</dbReference>
<feature type="domain" description="CheW-like" evidence="1">
    <location>
        <begin position="32"/>
        <end position="166"/>
    </location>
</feature>
<dbReference type="Proteomes" id="UP001209854">
    <property type="component" value="Unassembled WGS sequence"/>
</dbReference>
<dbReference type="Gene3D" id="2.40.50.180">
    <property type="entry name" value="CheA-289, Domain 4"/>
    <property type="match status" value="1"/>
</dbReference>
<dbReference type="SUPFAM" id="SSF50341">
    <property type="entry name" value="CheW-like"/>
    <property type="match status" value="1"/>
</dbReference>
<evidence type="ECO:0000259" key="1">
    <source>
        <dbReference type="PROSITE" id="PS50851"/>
    </source>
</evidence>
<accession>A0ABT3MXV1</accession>
<organism evidence="2 3">
    <name type="scientific">Endozoicomonas gorgoniicola</name>
    <dbReference type="NCBI Taxonomy" id="1234144"/>
    <lineage>
        <taxon>Bacteria</taxon>
        <taxon>Pseudomonadati</taxon>
        <taxon>Pseudomonadota</taxon>
        <taxon>Gammaproteobacteria</taxon>
        <taxon>Oceanospirillales</taxon>
        <taxon>Endozoicomonadaceae</taxon>
        <taxon>Endozoicomonas</taxon>
    </lineage>
</organism>
<proteinExistence type="predicted"/>
<sequence length="170" mass="19097">MKAFWDFIHEQDEDVRSYLTMNDRVSNDPENVVEVLPVYVGNSRFVIPSGSISGVCPADVAIARLPNAREHVLGMTNIGGKGYVVISLHRLFSEARTQDRGVIVYSKTYDIALLADKATAVRQLALSDPTRCDSANVLISQLPFYEYEFDKFHMIDLDHLLRLVQGHQNG</sequence>
<dbReference type="SMART" id="SM00260">
    <property type="entry name" value="CheW"/>
    <property type="match status" value="1"/>
</dbReference>
<dbReference type="RefSeq" id="WP_262563947.1">
    <property type="nucleotide sequence ID" value="NZ_JAPFCC010000001.1"/>
</dbReference>
<dbReference type="InterPro" id="IPR036061">
    <property type="entry name" value="CheW-like_dom_sf"/>
</dbReference>
<dbReference type="PROSITE" id="PS50851">
    <property type="entry name" value="CHEW"/>
    <property type="match status" value="1"/>
</dbReference>
<dbReference type="InterPro" id="IPR002545">
    <property type="entry name" value="CheW-lke_dom"/>
</dbReference>
<evidence type="ECO:0000313" key="2">
    <source>
        <dbReference type="EMBL" id="MCW7554209.1"/>
    </source>
</evidence>
<gene>
    <name evidence="2" type="ORF">NX722_16595</name>
</gene>
<comment type="caution">
    <text evidence="2">The sequence shown here is derived from an EMBL/GenBank/DDBJ whole genome shotgun (WGS) entry which is preliminary data.</text>
</comment>
<protein>
    <submittedName>
        <fullName evidence="2">Chemotaxis protein CheW</fullName>
    </submittedName>
</protein>
<dbReference type="EMBL" id="JAPFCC010000001">
    <property type="protein sequence ID" value="MCW7554209.1"/>
    <property type="molecule type" value="Genomic_DNA"/>
</dbReference>
<reference evidence="2 3" key="1">
    <citation type="submission" date="2022-10" db="EMBL/GenBank/DDBJ databases">
        <title>High-quality genome sequences of two octocoral-associated bacteria, Endozoicomonas euniceicola EF212 and Endozoicomonas gorgoniicola PS125.</title>
        <authorList>
            <person name="Chiou Y.-J."/>
            <person name="Chen Y.-H."/>
        </authorList>
    </citation>
    <scope>NUCLEOTIDE SEQUENCE [LARGE SCALE GENOMIC DNA]</scope>
    <source>
        <strain evidence="2 3">PS125</strain>
    </source>
</reference>
<name>A0ABT3MXV1_9GAMM</name>
<keyword evidence="3" id="KW-1185">Reference proteome</keyword>